<reference evidence="1 2" key="1">
    <citation type="journal article" date="2019" name="Genome Biol. Evol.">
        <title>Insights into the evolution of the New World diploid cottons (Gossypium, subgenus Houzingenia) based on genome sequencing.</title>
        <authorList>
            <person name="Grover C.E."/>
            <person name="Arick M.A. 2nd"/>
            <person name="Thrash A."/>
            <person name="Conover J.L."/>
            <person name="Sanders W.S."/>
            <person name="Peterson D.G."/>
            <person name="Frelichowski J.E."/>
            <person name="Scheffler J.A."/>
            <person name="Scheffler B.E."/>
            <person name="Wendel J.F."/>
        </authorList>
    </citation>
    <scope>NUCLEOTIDE SEQUENCE [LARGE SCALE GENOMIC DNA]</scope>
    <source>
        <strain evidence="1">0</strain>
        <tissue evidence="1">Leaf</tissue>
    </source>
</reference>
<keyword evidence="2" id="KW-1185">Reference proteome</keyword>
<dbReference type="OrthoDB" id="1000431at2759"/>
<dbReference type="Proteomes" id="UP000593560">
    <property type="component" value="Unassembled WGS sequence"/>
</dbReference>
<dbReference type="AlphaFoldDB" id="A0A7J9G9H4"/>
<name>A0A7J9G9H4_9ROSI</name>
<organism evidence="1 2">
    <name type="scientific">Gossypium harknessii</name>
    <dbReference type="NCBI Taxonomy" id="34285"/>
    <lineage>
        <taxon>Eukaryota</taxon>
        <taxon>Viridiplantae</taxon>
        <taxon>Streptophyta</taxon>
        <taxon>Embryophyta</taxon>
        <taxon>Tracheophyta</taxon>
        <taxon>Spermatophyta</taxon>
        <taxon>Magnoliopsida</taxon>
        <taxon>eudicotyledons</taxon>
        <taxon>Gunneridae</taxon>
        <taxon>Pentapetalae</taxon>
        <taxon>rosids</taxon>
        <taxon>malvids</taxon>
        <taxon>Malvales</taxon>
        <taxon>Malvaceae</taxon>
        <taxon>Malvoideae</taxon>
        <taxon>Gossypium</taxon>
    </lineage>
</organism>
<gene>
    <name evidence="1" type="ORF">Gohar_018349</name>
</gene>
<evidence type="ECO:0000313" key="1">
    <source>
        <dbReference type="EMBL" id="MBA0793978.1"/>
    </source>
</evidence>
<protein>
    <submittedName>
        <fullName evidence="1">Uncharacterized protein</fullName>
    </submittedName>
</protein>
<sequence length="59" mass="6781">MWSVLDGELGITALARYTNMKQRILIMCFGIVQQRRKCGCILPYLINNTIFSLGLYRIA</sequence>
<proteinExistence type="predicted"/>
<evidence type="ECO:0000313" key="2">
    <source>
        <dbReference type="Proteomes" id="UP000593560"/>
    </source>
</evidence>
<accession>A0A7J9G9H4</accession>
<dbReference type="EMBL" id="JABFAD010000003">
    <property type="protein sequence ID" value="MBA0793978.1"/>
    <property type="molecule type" value="Genomic_DNA"/>
</dbReference>
<comment type="caution">
    <text evidence="1">The sequence shown here is derived from an EMBL/GenBank/DDBJ whole genome shotgun (WGS) entry which is preliminary data.</text>
</comment>